<accession>A0A1V9GD26</accession>
<dbReference type="Proteomes" id="UP000192276">
    <property type="component" value="Unassembled WGS sequence"/>
</dbReference>
<name>A0A1V9GD26_9BACT</name>
<organism evidence="1 2">
    <name type="scientific">Niastella populi</name>
    <dbReference type="NCBI Taxonomy" id="550983"/>
    <lineage>
        <taxon>Bacteria</taxon>
        <taxon>Pseudomonadati</taxon>
        <taxon>Bacteroidota</taxon>
        <taxon>Chitinophagia</taxon>
        <taxon>Chitinophagales</taxon>
        <taxon>Chitinophagaceae</taxon>
        <taxon>Niastella</taxon>
    </lineage>
</organism>
<keyword evidence="2" id="KW-1185">Reference proteome</keyword>
<sequence length="148" mass="17054">MILKSTFLQFIVIVQVFFSISGCNTTRNIYKSSSSKKDYVTINAVTLSHCGCTEIYAERFKNGKREFQILYNDSLVRKTFFSYNQNRKTPSLTTLLATPSDNFTTPFDETDLKIFTIIDSAIANKQGIIYPIRRTMYKGYIKDTLINH</sequence>
<dbReference type="EMBL" id="LWBP01000001">
    <property type="protein sequence ID" value="OQP68474.1"/>
    <property type="molecule type" value="Genomic_DNA"/>
</dbReference>
<gene>
    <name evidence="1" type="ORF">A4R26_01320</name>
</gene>
<dbReference type="AlphaFoldDB" id="A0A1V9GD26"/>
<evidence type="ECO:0008006" key="3">
    <source>
        <dbReference type="Google" id="ProtNLM"/>
    </source>
</evidence>
<protein>
    <recommendedName>
        <fullName evidence="3">Lipoprotein</fullName>
    </recommendedName>
</protein>
<evidence type="ECO:0000313" key="2">
    <source>
        <dbReference type="Proteomes" id="UP000192276"/>
    </source>
</evidence>
<comment type="caution">
    <text evidence="1">The sequence shown here is derived from an EMBL/GenBank/DDBJ whole genome shotgun (WGS) entry which is preliminary data.</text>
</comment>
<proteinExistence type="predicted"/>
<reference evidence="2" key="1">
    <citation type="submission" date="2016-04" db="EMBL/GenBank/DDBJ databases">
        <authorList>
            <person name="Chen L."/>
            <person name="Zhuang W."/>
            <person name="Wang G."/>
        </authorList>
    </citation>
    <scope>NUCLEOTIDE SEQUENCE [LARGE SCALE GENOMIC DNA]</scope>
    <source>
        <strain evidence="2">208</strain>
    </source>
</reference>
<dbReference type="PROSITE" id="PS51257">
    <property type="entry name" value="PROKAR_LIPOPROTEIN"/>
    <property type="match status" value="1"/>
</dbReference>
<evidence type="ECO:0000313" key="1">
    <source>
        <dbReference type="EMBL" id="OQP68474.1"/>
    </source>
</evidence>